<keyword evidence="6" id="KW-1185">Reference proteome</keyword>
<dbReference type="OrthoDB" id="2746at2759"/>
<dbReference type="GO" id="GO:0051604">
    <property type="term" value="P:protein maturation"/>
    <property type="evidence" value="ECO:0007669"/>
    <property type="project" value="InterPro"/>
</dbReference>
<dbReference type="KEGG" id="ovi:T265_13292"/>
<reference evidence="5 6" key="1">
    <citation type="submission" date="2013-11" db="EMBL/GenBank/DDBJ databases">
        <title>Opisthorchis viverrini - life in the bile duct.</title>
        <authorList>
            <person name="Young N.D."/>
            <person name="Nagarajan N."/>
            <person name="Lin S.J."/>
            <person name="Korhonen P.K."/>
            <person name="Jex A.R."/>
            <person name="Hall R.S."/>
            <person name="Safavi-Hemami H."/>
            <person name="Kaewkong W."/>
            <person name="Bertrand D."/>
            <person name="Gao S."/>
            <person name="Seet Q."/>
            <person name="Wongkham S."/>
            <person name="Teh B.T."/>
            <person name="Wongkham C."/>
            <person name="Intapan P.M."/>
            <person name="Maleewong W."/>
            <person name="Yang X."/>
            <person name="Hu M."/>
            <person name="Wang Z."/>
            <person name="Hofmann A."/>
            <person name="Sternberg P.W."/>
            <person name="Tan P."/>
            <person name="Wang J."/>
            <person name="Gasser R.B."/>
        </authorList>
    </citation>
    <scope>NUCLEOTIDE SEQUENCE [LARGE SCALE GENOMIC DNA]</scope>
</reference>
<protein>
    <recommendedName>
        <fullName evidence="4">MIP18 family-like domain-containing protein</fullName>
    </recommendedName>
</protein>
<keyword evidence="3" id="KW-0812">Transmembrane</keyword>
<dbReference type="SUPFAM" id="SSF53448">
    <property type="entry name" value="Nucleotide-diphospho-sugar transferases"/>
    <property type="match status" value="1"/>
</dbReference>
<dbReference type="CTD" id="20327459"/>
<gene>
    <name evidence="5" type="ORF">T265_13292</name>
</gene>
<dbReference type="Proteomes" id="UP000054324">
    <property type="component" value="Unassembled WGS sequence"/>
</dbReference>
<feature type="transmembrane region" description="Helical" evidence="3">
    <location>
        <begin position="84"/>
        <end position="102"/>
    </location>
</feature>
<feature type="non-terminal residue" evidence="5">
    <location>
        <position position="437"/>
    </location>
</feature>
<dbReference type="EMBL" id="KL596670">
    <property type="protein sequence ID" value="KER29912.1"/>
    <property type="molecule type" value="Genomic_DNA"/>
</dbReference>
<dbReference type="Gene3D" id="3.30.300.130">
    <property type="entry name" value="Fe-S cluster assembly (FSCA)"/>
    <property type="match status" value="1"/>
</dbReference>
<accession>A0A074ZVJ6</accession>
<dbReference type="AlphaFoldDB" id="A0A074ZVJ6"/>
<sequence length="437" mass="49270">MNANPVVLQLPKRTPKFNGFAYIEHANAWDGLREPIDAKEVFEHIREVRDPEHPYSLEALGVVSETAVSVKDSENLVSIQFTPTIPACSLATLIGLAIKVKLTRSLPRRFKLCEHLEVSKIMRREVKCLGVLLICIAASAWIIGKLSWDLEFEYGTLYNFEIDPKVEPLADGAATNTIHLFLVIPDFKTLEKTGTMLKSLLYYQGRLDETFVECTPTINKPESIKCSDLDLLPTASSLTLHVAASDSLGDQTAELFGDFHVEDLTVQLYSLESCLAIGAVCEQGQDCSRFCSTGDGEIPVSEIHITHGINTGLLLLNLNELRRLEWWNMTDVDGQTEAIQLTDRDLINRILERNVNLYYKLPCQWNVQIIADSGLDCCPFYWIERRPEEDDCVNTEDDDQNYIPMARAIQFNIDRRTELNFFINGYSADDVTLVLSA</sequence>
<keyword evidence="2" id="KW-0159">Chromosome partition</keyword>
<name>A0A074ZVJ6_OPIVI</name>
<evidence type="ECO:0000256" key="3">
    <source>
        <dbReference type="SAM" id="Phobius"/>
    </source>
</evidence>
<keyword evidence="3" id="KW-0472">Membrane</keyword>
<evidence type="ECO:0000256" key="1">
    <source>
        <dbReference type="ARBA" id="ARBA00010381"/>
    </source>
</evidence>
<proteinExistence type="inferred from homology"/>
<dbReference type="InterPro" id="IPR039796">
    <property type="entry name" value="MIP18"/>
</dbReference>
<dbReference type="GO" id="GO:0007059">
    <property type="term" value="P:chromosome segregation"/>
    <property type="evidence" value="ECO:0007669"/>
    <property type="project" value="UniProtKB-KW"/>
</dbReference>
<dbReference type="InterPro" id="IPR029044">
    <property type="entry name" value="Nucleotide-diphossugar_trans"/>
</dbReference>
<feature type="transmembrane region" description="Helical" evidence="3">
    <location>
        <begin position="129"/>
        <end position="148"/>
    </location>
</feature>
<evidence type="ECO:0000313" key="5">
    <source>
        <dbReference type="EMBL" id="KER29912.1"/>
    </source>
</evidence>
<dbReference type="InterPro" id="IPR002744">
    <property type="entry name" value="MIP18-like"/>
</dbReference>
<dbReference type="Pfam" id="PF01883">
    <property type="entry name" value="FeS_assembly_P"/>
    <property type="match status" value="1"/>
</dbReference>
<dbReference type="PANTHER" id="PTHR12377">
    <property type="entry name" value="CYTOSOLIC IRON-SULFUR ASSEMBLY COMPONENT 2B-RELATED"/>
    <property type="match status" value="1"/>
</dbReference>
<dbReference type="STRING" id="6198.A0A074ZVJ6"/>
<comment type="similarity">
    <text evidence="1">Belongs to the MIP18 family.</text>
</comment>
<feature type="domain" description="MIP18 family-like" evidence="4">
    <location>
        <begin position="40"/>
        <end position="108"/>
    </location>
</feature>
<dbReference type="Gene3D" id="3.90.550.10">
    <property type="entry name" value="Spore Coat Polysaccharide Biosynthesis Protein SpsA, Chain A"/>
    <property type="match status" value="1"/>
</dbReference>
<dbReference type="InterPro" id="IPR034904">
    <property type="entry name" value="FSCA_dom_sf"/>
</dbReference>
<organism evidence="5 6">
    <name type="scientific">Opisthorchis viverrini</name>
    <name type="common">Southeast Asian liver fluke</name>
    <dbReference type="NCBI Taxonomy" id="6198"/>
    <lineage>
        <taxon>Eukaryota</taxon>
        <taxon>Metazoa</taxon>
        <taxon>Spiralia</taxon>
        <taxon>Lophotrochozoa</taxon>
        <taxon>Platyhelminthes</taxon>
        <taxon>Trematoda</taxon>
        <taxon>Digenea</taxon>
        <taxon>Opisthorchiida</taxon>
        <taxon>Opisthorchiata</taxon>
        <taxon>Opisthorchiidae</taxon>
        <taxon>Opisthorchis</taxon>
    </lineage>
</organism>
<dbReference type="RefSeq" id="XP_009166397.1">
    <property type="nucleotide sequence ID" value="XM_009168133.1"/>
</dbReference>
<dbReference type="GeneID" id="20327459"/>
<keyword evidence="3" id="KW-1133">Transmembrane helix</keyword>
<evidence type="ECO:0000259" key="4">
    <source>
        <dbReference type="Pfam" id="PF01883"/>
    </source>
</evidence>
<dbReference type="PANTHER" id="PTHR12377:SF0">
    <property type="entry name" value="CYTOSOLIC IRON-SULFUR ASSEMBLY COMPONENT 2B"/>
    <property type="match status" value="1"/>
</dbReference>
<dbReference type="FunFam" id="3.30.300.130:FF:000005">
    <property type="entry name" value="Mitotic spindle-associated mmxd complex subunit"/>
    <property type="match status" value="1"/>
</dbReference>
<dbReference type="SUPFAM" id="SSF117916">
    <property type="entry name" value="Fe-S cluster assembly (FSCA) domain-like"/>
    <property type="match status" value="1"/>
</dbReference>
<evidence type="ECO:0000313" key="6">
    <source>
        <dbReference type="Proteomes" id="UP000054324"/>
    </source>
</evidence>
<evidence type="ECO:0000256" key="2">
    <source>
        <dbReference type="ARBA" id="ARBA00022829"/>
    </source>
</evidence>
<dbReference type="GO" id="GO:0097361">
    <property type="term" value="C:cytosolic [4Fe-4S] assembly targeting complex"/>
    <property type="evidence" value="ECO:0007669"/>
    <property type="project" value="UniProtKB-ARBA"/>
</dbReference>